<feature type="region of interest" description="Disordered" evidence="1">
    <location>
        <begin position="1"/>
        <end position="156"/>
    </location>
</feature>
<reference evidence="2" key="2">
    <citation type="journal article" date="2019" name="IMA Fungus">
        <title>Genome sequencing and comparison of five Tilletia species to identify candidate genes for the detection of regulated species infecting wheat.</title>
        <authorList>
            <person name="Nguyen H.D.T."/>
            <person name="Sultana T."/>
            <person name="Kesanakurti P."/>
            <person name="Hambleton S."/>
        </authorList>
    </citation>
    <scope>NUCLEOTIDE SEQUENCE</scope>
    <source>
        <strain evidence="2">DAOMC 236426</strain>
    </source>
</reference>
<dbReference type="AlphaFoldDB" id="A0A8X7MQH1"/>
<sequence length="366" mass="39414">MDPLGAPSPAFTNQTEYEFEDDDSSSPRDPPPLSSSQQFRREFQAFIHCSQSTAGEDAPAASSQEEPEEDEDEEQHQQQHQQHGSMQRGYGMFSLRAMPDAVGPTINPSHLHLPEQTPPPSPSPQAVSSLSDLSTLRIPGPVSDSDSSSPSAELSARQRFSGAESWSHSAQLRAGQAWSVEGIDSSFLGSTQVKNERATPRSLLLLASSSSSSSSSLPAFPHPLTATGGESGPESCSWSSLLLSSSSSSSSFSFPSQVNDGNHGSYDSAAVCQVEAAYTQQDLHTLLSLRLRHSLEKRKARGADLEETGHHKKARSVFLQGGARLALAEDTGLFMGEPCLNNTYLQPYLQEADTLLAEGDFEDQIF</sequence>
<evidence type="ECO:0000256" key="1">
    <source>
        <dbReference type="SAM" id="MobiDB-lite"/>
    </source>
</evidence>
<proteinExistence type="predicted"/>
<protein>
    <submittedName>
        <fullName evidence="2">Uncharacterized protein</fullName>
    </submittedName>
</protein>
<accession>A0A8X7MQH1</accession>
<dbReference type="EMBL" id="LWDE02000836">
    <property type="protein sequence ID" value="KAE8243793.1"/>
    <property type="molecule type" value="Genomic_DNA"/>
</dbReference>
<feature type="compositionally biased region" description="Acidic residues" evidence="1">
    <location>
        <begin position="65"/>
        <end position="74"/>
    </location>
</feature>
<organism evidence="2 3">
    <name type="scientific">Tilletia controversa</name>
    <name type="common">dwarf bunt fungus</name>
    <dbReference type="NCBI Taxonomy" id="13291"/>
    <lineage>
        <taxon>Eukaryota</taxon>
        <taxon>Fungi</taxon>
        <taxon>Dikarya</taxon>
        <taxon>Basidiomycota</taxon>
        <taxon>Ustilaginomycotina</taxon>
        <taxon>Exobasidiomycetes</taxon>
        <taxon>Tilletiales</taxon>
        <taxon>Tilletiaceae</taxon>
        <taxon>Tilletia</taxon>
    </lineage>
</organism>
<comment type="caution">
    <text evidence="2">The sequence shown here is derived from an EMBL/GenBank/DDBJ whole genome shotgun (WGS) entry which is preliminary data.</text>
</comment>
<feature type="region of interest" description="Disordered" evidence="1">
    <location>
        <begin position="210"/>
        <end position="231"/>
    </location>
</feature>
<gene>
    <name evidence="2" type="ORF">A4X06_0g6101</name>
</gene>
<reference evidence="2" key="1">
    <citation type="submission" date="2016-04" db="EMBL/GenBank/DDBJ databases">
        <authorList>
            <person name="Nguyen H.D."/>
            <person name="Samba Siva P."/>
            <person name="Cullis J."/>
            <person name="Levesque C.A."/>
            <person name="Hambleton S."/>
        </authorList>
    </citation>
    <scope>NUCLEOTIDE SEQUENCE</scope>
    <source>
        <strain evidence="2">DAOMC 236426</strain>
    </source>
</reference>
<evidence type="ECO:0000313" key="3">
    <source>
        <dbReference type="Proteomes" id="UP000077684"/>
    </source>
</evidence>
<dbReference type="Proteomes" id="UP000077684">
    <property type="component" value="Unassembled WGS sequence"/>
</dbReference>
<name>A0A8X7MQH1_9BASI</name>
<evidence type="ECO:0000313" key="2">
    <source>
        <dbReference type="EMBL" id="KAE8243793.1"/>
    </source>
</evidence>
<keyword evidence="3" id="KW-1185">Reference proteome</keyword>